<evidence type="ECO:0000259" key="1">
    <source>
        <dbReference type="PROSITE" id="PS50878"/>
    </source>
</evidence>
<dbReference type="PANTHER" id="PTHR31635:SF196">
    <property type="entry name" value="REVERSE TRANSCRIPTASE DOMAIN-CONTAINING PROTEIN-RELATED"/>
    <property type="match status" value="1"/>
</dbReference>
<feature type="non-terminal residue" evidence="2">
    <location>
        <position position="1"/>
    </location>
</feature>
<dbReference type="CDD" id="cd01650">
    <property type="entry name" value="RT_nLTR_like"/>
    <property type="match status" value="1"/>
</dbReference>
<dbReference type="PROSITE" id="PS50878">
    <property type="entry name" value="RT_POL"/>
    <property type="match status" value="1"/>
</dbReference>
<dbReference type="GO" id="GO:0071897">
    <property type="term" value="P:DNA biosynthetic process"/>
    <property type="evidence" value="ECO:0007669"/>
    <property type="project" value="UniProtKB-ARBA"/>
</dbReference>
<evidence type="ECO:0000313" key="2">
    <source>
        <dbReference type="EMBL" id="JAP74241.1"/>
    </source>
</evidence>
<dbReference type="InterPro" id="IPR043502">
    <property type="entry name" value="DNA/RNA_pol_sf"/>
</dbReference>
<dbReference type="EMBL" id="GEFM01001555">
    <property type="protein sequence ID" value="JAP74241.1"/>
    <property type="molecule type" value="mRNA"/>
</dbReference>
<dbReference type="InterPro" id="IPR026960">
    <property type="entry name" value="RVT-Znf"/>
</dbReference>
<protein>
    <submittedName>
        <fullName evidence="2">Putative tick transposon</fullName>
    </submittedName>
</protein>
<name>A0A131Y8J0_IXORI</name>
<reference evidence="2" key="1">
    <citation type="submission" date="2016-02" db="EMBL/GenBank/DDBJ databases">
        <title>RNAseq analyses of the midgut from blood- or serum-fed Ixodes ricinus ticks.</title>
        <authorList>
            <person name="Perner J."/>
            <person name="Provaznik J."/>
            <person name="Schrenkova J."/>
            <person name="Urbanova V."/>
            <person name="Ribeiro J.M."/>
            <person name="Kopacek P."/>
        </authorList>
    </citation>
    <scope>NUCLEOTIDE SEQUENCE</scope>
    <source>
        <tissue evidence="2">Gut</tissue>
    </source>
</reference>
<organism evidence="2">
    <name type="scientific">Ixodes ricinus</name>
    <name type="common">Common tick</name>
    <name type="synonym">Acarus ricinus</name>
    <dbReference type="NCBI Taxonomy" id="34613"/>
    <lineage>
        <taxon>Eukaryota</taxon>
        <taxon>Metazoa</taxon>
        <taxon>Ecdysozoa</taxon>
        <taxon>Arthropoda</taxon>
        <taxon>Chelicerata</taxon>
        <taxon>Arachnida</taxon>
        <taxon>Acari</taxon>
        <taxon>Parasitiformes</taxon>
        <taxon>Ixodida</taxon>
        <taxon>Ixodoidea</taxon>
        <taxon>Ixodidae</taxon>
        <taxon>Ixodinae</taxon>
        <taxon>Ixodes</taxon>
    </lineage>
</organism>
<sequence>KGRSIQTNIHIARSIFEAVGRDKVAMIQLDLEKAFDRVRHDVLKSILLHVNVGKVVLKGVDMAYKGCTTRLVLNNNVSKKIAVLSSVRQGCPLSPLLFALYLEPFCVSVIASRNIRGFLFNSVEVKVSAYADDVAIFCKDEESVMETVVLTKEYCNATGAAVNWEKGCGVWHGRWDLKPHYFAGFNWEETPCTYLGVPLEHYKVSTPYWTELAKDLKTKADTWVSRNLSIFARATVCNIFLIAKIWYIMQVFACTRMSIQKFHRVFATLIWRSGWERMRRDNLFRSVKSGGLGLSHLFIRKIVSRFFFLRDQNHPFLRAIIQVRLANSLPAVLVTSECTEPPCFSGYLKEVKEAVLFLRTRFSMDYLGSVTKKKLSRDLIELLFPAPLYRSLYSQCPGQDVLRRVKRMCVPPVVKSFFFKLHSETLPVKPWLRDKGIFVPWSVDCLLCKTPETIEHVFIYCWDAVFFWDILQRTLKKDFMLSPETIRYLPVEESDTVPYDLFMILGLFSIWKTRMEFRHANPKIKSVQKHFIDIVNEVQTVYCRTPETTPEWAYLFSEIRNMREF</sequence>
<dbReference type="PANTHER" id="PTHR31635">
    <property type="entry name" value="REVERSE TRANSCRIPTASE DOMAIN-CONTAINING PROTEIN-RELATED"/>
    <property type="match status" value="1"/>
</dbReference>
<proteinExistence type="evidence at transcript level"/>
<dbReference type="SUPFAM" id="SSF56672">
    <property type="entry name" value="DNA/RNA polymerases"/>
    <property type="match status" value="1"/>
</dbReference>
<dbReference type="AlphaFoldDB" id="A0A131Y8J0"/>
<dbReference type="InterPro" id="IPR000477">
    <property type="entry name" value="RT_dom"/>
</dbReference>
<dbReference type="Pfam" id="PF00078">
    <property type="entry name" value="RVT_1"/>
    <property type="match status" value="1"/>
</dbReference>
<dbReference type="Pfam" id="PF13966">
    <property type="entry name" value="zf-RVT"/>
    <property type="match status" value="1"/>
</dbReference>
<feature type="domain" description="Reverse transcriptase" evidence="1">
    <location>
        <begin position="1"/>
        <end position="199"/>
    </location>
</feature>
<accession>A0A131Y8J0</accession>